<proteinExistence type="predicted"/>
<dbReference type="InterPro" id="IPR037006">
    <property type="entry name" value="CheA-like_homodim_sf"/>
</dbReference>
<keyword evidence="6" id="KW-0808">Transferase</keyword>
<dbReference type="PROSITE" id="PS50894">
    <property type="entry name" value="HPT"/>
    <property type="match status" value="1"/>
</dbReference>
<dbReference type="AlphaFoldDB" id="A0AAE2YR70"/>
<dbReference type="SUPFAM" id="SSF160246">
    <property type="entry name" value="EspE N-terminal domain-like"/>
    <property type="match status" value="1"/>
</dbReference>
<comment type="function">
    <text evidence="11">Involved in the transmission of sensory signals from the chemoreceptors to the flagellar motors. CheA is autophosphorylated; it can transfer its phosphate group to either CheB or CheY.</text>
</comment>
<name>A0AAE2YR70_9PROT</name>
<dbReference type="Pfam" id="PF02518">
    <property type="entry name" value="HATPase_c"/>
    <property type="match status" value="1"/>
</dbReference>
<dbReference type="Pfam" id="PF02895">
    <property type="entry name" value="H-kinase_dim"/>
    <property type="match status" value="1"/>
</dbReference>
<evidence type="ECO:0000256" key="11">
    <source>
        <dbReference type="ARBA" id="ARBA00035100"/>
    </source>
</evidence>
<comment type="caution">
    <text evidence="17">The sequence shown here is derived from an EMBL/GenBank/DDBJ whole genome shotgun (WGS) entry which is preliminary data.</text>
</comment>
<evidence type="ECO:0000313" key="18">
    <source>
        <dbReference type="Proteomes" id="UP001197378"/>
    </source>
</evidence>
<dbReference type="Gene3D" id="1.20.120.160">
    <property type="entry name" value="HPT domain"/>
    <property type="match status" value="1"/>
</dbReference>
<reference evidence="17" key="1">
    <citation type="journal article" date="2021" name="ISME J.">
        <title>Genomic evolution of the class Acidithiobacillia: deep-branching Proteobacteria living in extreme acidic conditions.</title>
        <authorList>
            <person name="Moya-Beltran A."/>
            <person name="Beard S."/>
            <person name="Rojas-Villalobos C."/>
            <person name="Issotta F."/>
            <person name="Gallardo Y."/>
            <person name="Ulloa R."/>
            <person name="Giaveno A."/>
            <person name="Degli Esposti M."/>
            <person name="Johnson D.B."/>
            <person name="Quatrini R."/>
        </authorList>
    </citation>
    <scope>NUCLEOTIDE SEQUENCE</scope>
    <source>
        <strain evidence="17">VAN18-1</strain>
    </source>
</reference>
<evidence type="ECO:0000256" key="5">
    <source>
        <dbReference type="ARBA" id="ARBA00022553"/>
    </source>
</evidence>
<evidence type="ECO:0000256" key="9">
    <source>
        <dbReference type="ARBA" id="ARBA00022840"/>
    </source>
</evidence>
<keyword evidence="18" id="KW-1185">Reference proteome</keyword>
<dbReference type="GO" id="GO:0000155">
    <property type="term" value="F:phosphorelay sensor kinase activity"/>
    <property type="evidence" value="ECO:0007669"/>
    <property type="project" value="InterPro"/>
</dbReference>
<dbReference type="SMART" id="SM01231">
    <property type="entry name" value="H-kinase_dim"/>
    <property type="match status" value="1"/>
</dbReference>
<keyword evidence="10" id="KW-0902">Two-component regulatory system</keyword>
<feature type="compositionally biased region" description="Low complexity" evidence="13">
    <location>
        <begin position="154"/>
        <end position="173"/>
    </location>
</feature>
<evidence type="ECO:0000259" key="16">
    <source>
        <dbReference type="PROSITE" id="PS50894"/>
    </source>
</evidence>
<dbReference type="SMART" id="SM00260">
    <property type="entry name" value="CheW"/>
    <property type="match status" value="1"/>
</dbReference>
<dbReference type="PRINTS" id="PR00344">
    <property type="entry name" value="BCTRLSENSOR"/>
</dbReference>
<dbReference type="InterPro" id="IPR036890">
    <property type="entry name" value="HATPase_C_sf"/>
</dbReference>
<dbReference type="InterPro" id="IPR003594">
    <property type="entry name" value="HATPase_dom"/>
</dbReference>
<organism evidence="17 18">
    <name type="scientific">Igneacidithiobacillus copahuensis</name>
    <dbReference type="NCBI Taxonomy" id="2724909"/>
    <lineage>
        <taxon>Bacteria</taxon>
        <taxon>Pseudomonadati</taxon>
        <taxon>Pseudomonadota</taxon>
        <taxon>Acidithiobacillia</taxon>
        <taxon>Acidithiobacillales</taxon>
        <taxon>Acidithiobacillaceae</taxon>
        <taxon>Igneacidithiobacillus</taxon>
    </lineage>
</organism>
<dbReference type="GO" id="GO:0005524">
    <property type="term" value="F:ATP binding"/>
    <property type="evidence" value="ECO:0007669"/>
    <property type="project" value="UniProtKB-KW"/>
</dbReference>
<protein>
    <recommendedName>
        <fullName evidence="3">Chemotaxis protein CheA</fullName>
        <ecNumber evidence="2">2.7.13.3</ecNumber>
    </recommendedName>
</protein>
<dbReference type="InterPro" id="IPR036061">
    <property type="entry name" value="CheW-like_dom_sf"/>
</dbReference>
<keyword evidence="5 12" id="KW-0597">Phosphoprotein</keyword>
<dbReference type="CDD" id="cd16916">
    <property type="entry name" value="HATPase_CheA-like"/>
    <property type="match status" value="1"/>
</dbReference>
<dbReference type="InterPro" id="IPR004358">
    <property type="entry name" value="Sig_transdc_His_kin-like_C"/>
</dbReference>
<evidence type="ECO:0000313" key="17">
    <source>
        <dbReference type="EMBL" id="MBU2788710.1"/>
    </source>
</evidence>
<dbReference type="EC" id="2.7.13.3" evidence="2"/>
<feature type="domain" description="Histidine kinase" evidence="14">
    <location>
        <begin position="317"/>
        <end position="593"/>
    </location>
</feature>
<dbReference type="SMART" id="SM00073">
    <property type="entry name" value="HPT"/>
    <property type="match status" value="1"/>
</dbReference>
<dbReference type="PROSITE" id="PS50109">
    <property type="entry name" value="HIS_KIN"/>
    <property type="match status" value="1"/>
</dbReference>
<keyword evidence="9" id="KW-0067">ATP-binding</keyword>
<dbReference type="Gene3D" id="2.30.30.40">
    <property type="entry name" value="SH3 Domains"/>
    <property type="match status" value="1"/>
</dbReference>
<dbReference type="SUPFAM" id="SSF47226">
    <property type="entry name" value="Histidine-containing phosphotransfer domain, HPT domain"/>
    <property type="match status" value="1"/>
</dbReference>
<dbReference type="InterPro" id="IPR037257">
    <property type="entry name" value="T2SS_E_N_sf"/>
</dbReference>
<dbReference type="GO" id="GO:0005737">
    <property type="term" value="C:cytoplasm"/>
    <property type="evidence" value="ECO:0007669"/>
    <property type="project" value="InterPro"/>
</dbReference>
<evidence type="ECO:0000256" key="6">
    <source>
        <dbReference type="ARBA" id="ARBA00022679"/>
    </source>
</evidence>
<dbReference type="InterPro" id="IPR004105">
    <property type="entry name" value="CheA-like_dim"/>
</dbReference>
<evidence type="ECO:0000256" key="7">
    <source>
        <dbReference type="ARBA" id="ARBA00022741"/>
    </source>
</evidence>
<dbReference type="Proteomes" id="UP001197378">
    <property type="component" value="Unassembled WGS sequence"/>
</dbReference>
<dbReference type="FunFam" id="3.30.565.10:FF:000016">
    <property type="entry name" value="Chemotaxis protein CheA, putative"/>
    <property type="match status" value="1"/>
</dbReference>
<dbReference type="InterPro" id="IPR002545">
    <property type="entry name" value="CheW-lke_dom"/>
</dbReference>
<dbReference type="PANTHER" id="PTHR43395">
    <property type="entry name" value="SENSOR HISTIDINE KINASE CHEA"/>
    <property type="match status" value="1"/>
</dbReference>
<evidence type="ECO:0000256" key="2">
    <source>
        <dbReference type="ARBA" id="ARBA00012438"/>
    </source>
</evidence>
<dbReference type="InterPro" id="IPR005467">
    <property type="entry name" value="His_kinase_dom"/>
</dbReference>
<dbReference type="InterPro" id="IPR008207">
    <property type="entry name" value="Sig_transdc_His_kin_Hpt_dom"/>
</dbReference>
<evidence type="ECO:0000259" key="14">
    <source>
        <dbReference type="PROSITE" id="PS50109"/>
    </source>
</evidence>
<dbReference type="PANTHER" id="PTHR43395:SF10">
    <property type="entry name" value="CHEMOTAXIS PROTEIN CHEA"/>
    <property type="match status" value="1"/>
</dbReference>
<dbReference type="Pfam" id="PF01627">
    <property type="entry name" value="Hpt"/>
    <property type="match status" value="1"/>
</dbReference>
<evidence type="ECO:0000256" key="13">
    <source>
        <dbReference type="SAM" id="MobiDB-lite"/>
    </source>
</evidence>
<dbReference type="SUPFAM" id="SSF50341">
    <property type="entry name" value="CheW-like"/>
    <property type="match status" value="1"/>
</dbReference>
<feature type="domain" description="CheW-like" evidence="15">
    <location>
        <begin position="585"/>
        <end position="722"/>
    </location>
</feature>
<accession>A0AAE2YR70</accession>
<dbReference type="EMBL" id="JAAXYO010000155">
    <property type="protein sequence ID" value="MBU2788710.1"/>
    <property type="molecule type" value="Genomic_DNA"/>
</dbReference>
<dbReference type="SUPFAM" id="SSF47384">
    <property type="entry name" value="Homodimeric domain of signal transducing histidine kinase"/>
    <property type="match status" value="1"/>
</dbReference>
<dbReference type="Gene3D" id="1.10.287.560">
    <property type="entry name" value="Histidine kinase CheA-like, homodimeric domain"/>
    <property type="match status" value="1"/>
</dbReference>
<dbReference type="Gene3D" id="3.30.565.10">
    <property type="entry name" value="Histidine kinase-like ATPase, C-terminal domain"/>
    <property type="match status" value="1"/>
</dbReference>
<dbReference type="InterPro" id="IPR051315">
    <property type="entry name" value="Bact_Chemotaxis_CheA"/>
</dbReference>
<keyword evidence="7" id="KW-0547">Nucleotide-binding</keyword>
<dbReference type="GO" id="GO:0006935">
    <property type="term" value="P:chemotaxis"/>
    <property type="evidence" value="ECO:0007669"/>
    <property type="project" value="UniProtKB-KW"/>
</dbReference>
<dbReference type="Pfam" id="PF01584">
    <property type="entry name" value="CheW"/>
    <property type="match status" value="1"/>
</dbReference>
<evidence type="ECO:0000259" key="15">
    <source>
        <dbReference type="PROSITE" id="PS50851"/>
    </source>
</evidence>
<dbReference type="PROSITE" id="PS50851">
    <property type="entry name" value="CHEW"/>
    <property type="match status" value="1"/>
</dbReference>
<comment type="catalytic activity">
    <reaction evidence="1">
        <text>ATP + protein L-histidine = ADP + protein N-phospho-L-histidine.</text>
        <dbReference type="EC" id="2.7.13.3"/>
    </reaction>
</comment>
<feature type="region of interest" description="Disordered" evidence="13">
    <location>
        <begin position="135"/>
        <end position="173"/>
    </location>
</feature>
<evidence type="ECO:0000256" key="3">
    <source>
        <dbReference type="ARBA" id="ARBA00021495"/>
    </source>
</evidence>
<dbReference type="SMART" id="SM00387">
    <property type="entry name" value="HATPase_c"/>
    <property type="match status" value="1"/>
</dbReference>
<evidence type="ECO:0000256" key="10">
    <source>
        <dbReference type="ARBA" id="ARBA00023012"/>
    </source>
</evidence>
<evidence type="ECO:0000256" key="1">
    <source>
        <dbReference type="ARBA" id="ARBA00000085"/>
    </source>
</evidence>
<dbReference type="InterPro" id="IPR036641">
    <property type="entry name" value="HPT_dom_sf"/>
</dbReference>
<dbReference type="SUPFAM" id="SSF55874">
    <property type="entry name" value="ATPase domain of HSP90 chaperone/DNA topoisomerase II/histidine kinase"/>
    <property type="match status" value="1"/>
</dbReference>
<dbReference type="InterPro" id="IPR036097">
    <property type="entry name" value="HisK_dim/P_sf"/>
</dbReference>
<dbReference type="CDD" id="cd00088">
    <property type="entry name" value="HPT"/>
    <property type="match status" value="1"/>
</dbReference>
<evidence type="ECO:0000256" key="8">
    <source>
        <dbReference type="ARBA" id="ARBA00022777"/>
    </source>
</evidence>
<sequence>MIDIDPALQGAMETFFEESRDLLQEMEQILLGVETHGLEAEQLNALFRAAHTIKGSAGLFGLDPLVRFTHRLENLLDRIRAGQQAFAAEQMVPLLLACADHLGAYLAMLQGAEPFQPDFLAEDVRLLEALEAVQQPQPEGSRLPAPVSNRPASPVVQPADTPAPADQPQASQPASWHISLRFGVDTFRDGMDPLSFLQYLRQMGEILGLVTLTDQLPKFAELDPESCYLGFEIAFASTASKAELAAVFDFVKDSCTLHILPSHDRLPEYLRMIESLPEADHKLGEILVAVGSLTPEELQQALGQQREEEDRSGQHHPLGEILVASQMVQEPLVQGALAKQQQQRAQRQMLRIHAEELDQLVDLVGELVIASAGNRLRAQEEERELRVEAAVQVARLVEEIRDRALHLRMIEVNEIYQRFPRVVRDTAKQLGKDIRLEIRGEQTELDKSMAEKIVDPLMHLVRNAMDHGIEPAATRQATGKDPQGRILLQARHDASGILIEVQDDGAGLQRDKILRKAIEKGLVQEDQKLSDAEVFALIFAPGFSTAEKISDISGRGVGMDVVKQNIESIRGSIDIESQPGQGTTIRIRLPLTLSIIDGFVVRIGKGLFVIPSDAVEECLEYPQVEAAGYLQLRGQPLPLLDLAAMFQVEQDAGSRRNVIVVGQGSERIGVLVGAILGNQQTVIKPLGRLFESLPGISAATILGNGELAPILDIAHLLQHHTRPSRTAQPTSSS</sequence>
<gene>
    <name evidence="17" type="ORF">HFQ13_10960</name>
</gene>
<feature type="domain" description="HPt" evidence="16">
    <location>
        <begin position="4"/>
        <end position="109"/>
    </location>
</feature>
<keyword evidence="4" id="KW-0145">Chemotaxis</keyword>
<evidence type="ECO:0000256" key="4">
    <source>
        <dbReference type="ARBA" id="ARBA00022500"/>
    </source>
</evidence>
<feature type="modified residue" description="Phosphohistidine" evidence="12">
    <location>
        <position position="51"/>
    </location>
</feature>
<keyword evidence="8" id="KW-0418">Kinase</keyword>
<evidence type="ECO:0000256" key="12">
    <source>
        <dbReference type="PROSITE-ProRule" id="PRU00110"/>
    </source>
</evidence>